<dbReference type="InterPro" id="IPR044861">
    <property type="entry name" value="IPNS-like_FE2OG_OXY"/>
</dbReference>
<evidence type="ECO:0000256" key="3">
    <source>
        <dbReference type="SAM" id="MobiDB-lite"/>
    </source>
</evidence>
<gene>
    <name evidence="5" type="ORF">Tsubulata_022175</name>
</gene>
<dbReference type="InterPro" id="IPR005123">
    <property type="entry name" value="Oxoglu/Fe-dep_dioxygenase_dom"/>
</dbReference>
<protein>
    <recommendedName>
        <fullName evidence="4">Fe2OG dioxygenase domain-containing protein</fullName>
    </recommendedName>
</protein>
<dbReference type="InterPro" id="IPR026992">
    <property type="entry name" value="DIOX_N"/>
</dbReference>
<dbReference type="Pfam" id="PF14226">
    <property type="entry name" value="DIOX_N"/>
    <property type="match status" value="2"/>
</dbReference>
<reference evidence="5" key="1">
    <citation type="submission" date="2022-02" db="EMBL/GenBank/DDBJ databases">
        <authorList>
            <person name="Henning P.M."/>
            <person name="McCubbin A.G."/>
            <person name="Shore J.S."/>
        </authorList>
    </citation>
    <scope>NUCLEOTIDE SEQUENCE</scope>
    <source>
        <strain evidence="5">F60SS</strain>
        <tissue evidence="5">Leaves</tissue>
    </source>
</reference>
<name>A0A9Q0F5T7_9ROSI</name>
<organism evidence="5 6">
    <name type="scientific">Turnera subulata</name>
    <dbReference type="NCBI Taxonomy" id="218843"/>
    <lineage>
        <taxon>Eukaryota</taxon>
        <taxon>Viridiplantae</taxon>
        <taxon>Streptophyta</taxon>
        <taxon>Embryophyta</taxon>
        <taxon>Tracheophyta</taxon>
        <taxon>Spermatophyta</taxon>
        <taxon>Magnoliopsida</taxon>
        <taxon>eudicotyledons</taxon>
        <taxon>Gunneridae</taxon>
        <taxon>Pentapetalae</taxon>
        <taxon>rosids</taxon>
        <taxon>fabids</taxon>
        <taxon>Malpighiales</taxon>
        <taxon>Passifloraceae</taxon>
        <taxon>Turnera</taxon>
    </lineage>
</organism>
<dbReference type="Gene3D" id="2.60.120.330">
    <property type="entry name" value="B-lactam Antibiotic, Isopenicillin N Synthase, Chain"/>
    <property type="match status" value="2"/>
</dbReference>
<dbReference type="PROSITE" id="PS51471">
    <property type="entry name" value="FE2OG_OXY"/>
    <property type="match status" value="2"/>
</dbReference>
<sequence length="669" mass="75753">MSCQQNTTTQNTDIKDASDQEVQVLDPIPVLDLECLNLDKLVEASREWGLFRLINHGVPLTLFGQLQEQARMLFSLPFETKQALFTSPLSYFRDTPALTPSGVALPTGEQNVNRLEGFNVPISQLPHVQAGDDRLDSFRLLLEEYSKHLARLATTVFEATTKTLNLDPTETKCYLSESTGIVRVYRYPKCSMDNEEWGMGVHTDSSVLSILSQDQVSGLEVSKDDEWLVVKPIPGTLIVNFGDMMQAMSNDEYKSVKHRVKVNESEDRFSICYFVFPAEGSVIRSSKYKPFTYTEFQAQVQLDIKTLGFKVGLQSIAVSVLSRKNIKKNMSEVGPESYPPVFRHQPSTTQTQNPDHLPDDTTRETQDFDHVPLIDLQPLDLEKLDEACKDWGIFRLVNHGVPHTLLTRLQEHARDVFSLPFDAKRSLFSGPLVSYFWGTPALSRSGDALSAGHVNINWVEGLNFPLAQLSQLFQDENSMLHSFRLLLEEYHFHLVRVATTIYDAMITNLNLEREQCKGYLSESTGILRLYRYPHCSITDETIMGMAAHTDSSVISILSQDLVGGLEFLKEDNWHHVNPIPNTLIVNLGDMMQAISDDAYKSVKHRVQVNRSDERFSIGYFVFPAEGSVIRSSKYRPFTYSDFQAQVQEDLSTLGFKVGLERFKPAFSDD</sequence>
<feature type="domain" description="Fe2OG dioxygenase" evidence="4">
    <location>
        <begin position="175"/>
        <end position="277"/>
    </location>
</feature>
<dbReference type="Pfam" id="PF03171">
    <property type="entry name" value="2OG-FeII_Oxy"/>
    <property type="match status" value="2"/>
</dbReference>
<feature type="region of interest" description="Disordered" evidence="3">
    <location>
        <begin position="332"/>
        <end position="364"/>
    </location>
</feature>
<evidence type="ECO:0000313" key="5">
    <source>
        <dbReference type="EMBL" id="KAJ4825513.1"/>
    </source>
</evidence>
<evidence type="ECO:0000256" key="2">
    <source>
        <dbReference type="ARBA" id="ARBA00023004"/>
    </source>
</evidence>
<dbReference type="InterPro" id="IPR050231">
    <property type="entry name" value="Iron_ascorbate_oxido_reductase"/>
</dbReference>
<feature type="compositionally biased region" description="Polar residues" evidence="3">
    <location>
        <begin position="345"/>
        <end position="354"/>
    </location>
</feature>
<keyword evidence="6" id="KW-1185">Reference proteome</keyword>
<dbReference type="PANTHER" id="PTHR47990">
    <property type="entry name" value="2-OXOGLUTARATE (2OG) AND FE(II)-DEPENDENT OXYGENASE SUPERFAMILY PROTEIN-RELATED"/>
    <property type="match status" value="1"/>
</dbReference>
<dbReference type="GO" id="GO:0046872">
    <property type="term" value="F:metal ion binding"/>
    <property type="evidence" value="ECO:0007669"/>
    <property type="project" value="UniProtKB-KW"/>
</dbReference>
<accession>A0A9Q0F5T7</accession>
<dbReference type="OrthoDB" id="288590at2759"/>
<dbReference type="InterPro" id="IPR027443">
    <property type="entry name" value="IPNS-like_sf"/>
</dbReference>
<keyword evidence="1" id="KW-0479">Metal-binding</keyword>
<comment type="caution">
    <text evidence="5">The sequence shown here is derived from an EMBL/GenBank/DDBJ whole genome shotgun (WGS) entry which is preliminary data.</text>
</comment>
<evidence type="ECO:0000259" key="4">
    <source>
        <dbReference type="PROSITE" id="PS51471"/>
    </source>
</evidence>
<dbReference type="EMBL" id="JAKUCV010006880">
    <property type="protein sequence ID" value="KAJ4825513.1"/>
    <property type="molecule type" value="Genomic_DNA"/>
</dbReference>
<proteinExistence type="predicted"/>
<evidence type="ECO:0000256" key="1">
    <source>
        <dbReference type="ARBA" id="ARBA00022723"/>
    </source>
</evidence>
<feature type="domain" description="Fe2OG dioxygenase" evidence="4">
    <location>
        <begin position="522"/>
        <end position="623"/>
    </location>
</feature>
<dbReference type="AlphaFoldDB" id="A0A9Q0F5T7"/>
<dbReference type="PRINTS" id="PR00682">
    <property type="entry name" value="IPNSYNTHASE"/>
</dbReference>
<evidence type="ECO:0000313" key="6">
    <source>
        <dbReference type="Proteomes" id="UP001141552"/>
    </source>
</evidence>
<reference evidence="5" key="2">
    <citation type="journal article" date="2023" name="Plants (Basel)">
        <title>Annotation of the Turnera subulata (Passifloraceae) Draft Genome Reveals the S-Locus Evolved after the Divergence of Turneroideae from Passifloroideae in a Stepwise Manner.</title>
        <authorList>
            <person name="Henning P.M."/>
            <person name="Roalson E.H."/>
            <person name="Mir W."/>
            <person name="McCubbin A.G."/>
            <person name="Shore J.S."/>
        </authorList>
    </citation>
    <scope>NUCLEOTIDE SEQUENCE</scope>
    <source>
        <strain evidence="5">F60SS</strain>
    </source>
</reference>
<dbReference type="Proteomes" id="UP001141552">
    <property type="component" value="Unassembled WGS sequence"/>
</dbReference>
<dbReference type="SUPFAM" id="SSF51197">
    <property type="entry name" value="Clavaminate synthase-like"/>
    <property type="match status" value="2"/>
</dbReference>
<keyword evidence="2" id="KW-0408">Iron</keyword>